<gene>
    <name evidence="2" type="ORF">PFICI_13120</name>
</gene>
<evidence type="ECO:0000313" key="2">
    <source>
        <dbReference type="EMBL" id="ETS74636.1"/>
    </source>
</evidence>
<dbReference type="OrthoDB" id="4778966at2759"/>
<feature type="region of interest" description="Disordered" evidence="1">
    <location>
        <begin position="131"/>
        <end position="153"/>
    </location>
</feature>
<dbReference type="Proteomes" id="UP000030651">
    <property type="component" value="Unassembled WGS sequence"/>
</dbReference>
<evidence type="ECO:0000313" key="3">
    <source>
        <dbReference type="Proteomes" id="UP000030651"/>
    </source>
</evidence>
<keyword evidence="3" id="KW-1185">Reference proteome</keyword>
<dbReference type="EMBL" id="KI912119">
    <property type="protein sequence ID" value="ETS74636.1"/>
    <property type="molecule type" value="Genomic_DNA"/>
</dbReference>
<sequence>MSLKPTWAVPEPGFDETKNEHVLKMYKTLADGSRPAMVQQTQTAASLEARIEEKLQDFTHQIGRAPTEEEKKWITQVETRCSGWLEGLRVDLQGKTTVPVSHLNRLEDQQEKVILYFSRELMDLKAANARDSRGFNHGNLSGNADGSKDSAKELQKQVDQLKLQLQDMDSQLENLKGGQPKAL</sequence>
<dbReference type="RefSeq" id="XP_007839892.1">
    <property type="nucleotide sequence ID" value="XM_007841701.1"/>
</dbReference>
<dbReference type="HOGENOM" id="CLU_1475643_0_0_1"/>
<organism evidence="2 3">
    <name type="scientific">Pestalotiopsis fici (strain W106-1 / CGMCC3.15140)</name>
    <dbReference type="NCBI Taxonomy" id="1229662"/>
    <lineage>
        <taxon>Eukaryota</taxon>
        <taxon>Fungi</taxon>
        <taxon>Dikarya</taxon>
        <taxon>Ascomycota</taxon>
        <taxon>Pezizomycotina</taxon>
        <taxon>Sordariomycetes</taxon>
        <taxon>Xylariomycetidae</taxon>
        <taxon>Amphisphaeriales</taxon>
        <taxon>Sporocadaceae</taxon>
        <taxon>Pestalotiopsis</taxon>
    </lineage>
</organism>
<proteinExistence type="predicted"/>
<accession>W3WP97</accession>
<evidence type="ECO:0000256" key="1">
    <source>
        <dbReference type="SAM" id="MobiDB-lite"/>
    </source>
</evidence>
<dbReference type="GeneID" id="19278133"/>
<reference evidence="3" key="1">
    <citation type="journal article" date="2015" name="BMC Genomics">
        <title>Genomic and transcriptomic analysis of the endophytic fungus Pestalotiopsis fici reveals its lifestyle and high potential for synthesis of natural products.</title>
        <authorList>
            <person name="Wang X."/>
            <person name="Zhang X."/>
            <person name="Liu L."/>
            <person name="Xiang M."/>
            <person name="Wang W."/>
            <person name="Sun X."/>
            <person name="Che Y."/>
            <person name="Guo L."/>
            <person name="Liu G."/>
            <person name="Guo L."/>
            <person name="Wang C."/>
            <person name="Yin W.B."/>
            <person name="Stadler M."/>
            <person name="Zhang X."/>
            <person name="Liu X."/>
        </authorList>
    </citation>
    <scope>NUCLEOTIDE SEQUENCE [LARGE SCALE GENOMIC DNA]</scope>
    <source>
        <strain evidence="3">W106-1 / CGMCC3.15140</strain>
    </source>
</reference>
<protein>
    <submittedName>
        <fullName evidence="2">Uncharacterized protein</fullName>
    </submittedName>
</protein>
<dbReference type="AlphaFoldDB" id="W3WP97"/>
<name>W3WP97_PESFW</name>
<dbReference type="InParanoid" id="W3WP97"/>
<dbReference type="KEGG" id="pfy:PFICI_13120"/>